<feature type="compositionally biased region" description="Basic and acidic residues" evidence="6">
    <location>
        <begin position="123"/>
        <end position="132"/>
    </location>
</feature>
<evidence type="ECO:0000313" key="9">
    <source>
        <dbReference type="Proteomes" id="UP001219567"/>
    </source>
</evidence>
<name>A0AAJ5YQ33_9BASI</name>
<evidence type="ECO:0000256" key="5">
    <source>
        <dbReference type="PROSITE-ProRule" id="PRU00042"/>
    </source>
</evidence>
<accession>A0AAJ5YQ33</accession>
<feature type="region of interest" description="Disordered" evidence="6">
    <location>
        <begin position="123"/>
        <end position="142"/>
    </location>
</feature>
<keyword evidence="1" id="KW-0479">Metal-binding</keyword>
<dbReference type="SMART" id="SM00355">
    <property type="entry name" value="ZnF_C2H2"/>
    <property type="match status" value="4"/>
</dbReference>
<dbReference type="PANTHER" id="PTHR23235">
    <property type="entry name" value="KRUEPPEL-LIKE TRANSCRIPTION FACTOR"/>
    <property type="match status" value="1"/>
</dbReference>
<dbReference type="GO" id="GO:0000981">
    <property type="term" value="F:DNA-binding transcription factor activity, RNA polymerase II-specific"/>
    <property type="evidence" value="ECO:0007669"/>
    <property type="project" value="UniProtKB-ARBA"/>
</dbReference>
<organism evidence="8 9">
    <name type="scientific">Malassezia yamatoensis</name>
    <dbReference type="NCBI Taxonomy" id="253288"/>
    <lineage>
        <taxon>Eukaryota</taxon>
        <taxon>Fungi</taxon>
        <taxon>Dikarya</taxon>
        <taxon>Basidiomycota</taxon>
        <taxon>Ustilaginomycotina</taxon>
        <taxon>Malasseziomycetes</taxon>
        <taxon>Malasseziales</taxon>
        <taxon>Malasseziaceae</taxon>
        <taxon>Malassezia</taxon>
    </lineage>
</organism>
<feature type="domain" description="C2H2-type" evidence="7">
    <location>
        <begin position="100"/>
        <end position="130"/>
    </location>
</feature>
<dbReference type="Gene3D" id="3.30.160.60">
    <property type="entry name" value="Classic Zinc Finger"/>
    <property type="match status" value="4"/>
</dbReference>
<dbReference type="FunFam" id="3.30.160.60:FF:000690">
    <property type="entry name" value="Zinc finger protein 354C"/>
    <property type="match status" value="1"/>
</dbReference>
<dbReference type="InterPro" id="IPR036236">
    <property type="entry name" value="Znf_C2H2_sf"/>
</dbReference>
<sequence length="314" mass="35369">MDAGRRIVERRFCCPYGACNKAFARQSDLNRHVRIHTNERPYACAYPGCDRKFVQSSSLRVHLNVHTGARPYTCEICSRAFSDTSSLSRHRRSHSGVRPYKCDHPGCDKEFCRRTTLRLHIQRDHEDTRRDATPAQTQDFNSQDPLTYATESCLSTGKYMPCNTNQMLNDAIQFNMELCSGMHEPTVPHLSERRPGPQPAPLVFSPFGTQFEPQTQMMPMYDMSVMHPLMYPGSNMSPVHDMNAMHSRLCTSASSSPGCWSSPATPGYPVMPMPYLPSPVDAPKYGPVANMENDARALAAHFMRPSNPIQFDSA</sequence>
<dbReference type="GO" id="GO:0000978">
    <property type="term" value="F:RNA polymerase II cis-regulatory region sequence-specific DNA binding"/>
    <property type="evidence" value="ECO:0007669"/>
    <property type="project" value="TreeGrafter"/>
</dbReference>
<dbReference type="GO" id="GO:0008270">
    <property type="term" value="F:zinc ion binding"/>
    <property type="evidence" value="ECO:0007669"/>
    <property type="project" value="UniProtKB-KW"/>
</dbReference>
<evidence type="ECO:0000256" key="6">
    <source>
        <dbReference type="SAM" id="MobiDB-lite"/>
    </source>
</evidence>
<keyword evidence="4" id="KW-0862">Zinc</keyword>
<keyword evidence="9" id="KW-1185">Reference proteome</keyword>
<evidence type="ECO:0000259" key="7">
    <source>
        <dbReference type="PROSITE" id="PS50157"/>
    </source>
</evidence>
<evidence type="ECO:0000256" key="1">
    <source>
        <dbReference type="ARBA" id="ARBA00022723"/>
    </source>
</evidence>
<feature type="domain" description="C2H2-type" evidence="7">
    <location>
        <begin position="72"/>
        <end position="99"/>
    </location>
</feature>
<dbReference type="InterPro" id="IPR013087">
    <property type="entry name" value="Znf_C2H2_type"/>
</dbReference>
<feature type="domain" description="C2H2-type" evidence="7">
    <location>
        <begin position="12"/>
        <end position="41"/>
    </location>
</feature>
<reference evidence="8 9" key="1">
    <citation type="submission" date="2023-03" db="EMBL/GenBank/DDBJ databases">
        <title>Mating type loci evolution in Malassezia.</title>
        <authorList>
            <person name="Coelho M.A."/>
        </authorList>
    </citation>
    <scope>NUCLEOTIDE SEQUENCE [LARGE SCALE GENOMIC DNA]</scope>
    <source>
        <strain evidence="8 9">CBS 9725</strain>
    </source>
</reference>
<gene>
    <name evidence="8" type="ORF">MYAM1_001131</name>
</gene>
<keyword evidence="2" id="KW-0677">Repeat</keyword>
<dbReference type="Pfam" id="PF00096">
    <property type="entry name" value="zf-C2H2"/>
    <property type="match status" value="4"/>
</dbReference>
<dbReference type="PANTHER" id="PTHR23235:SF120">
    <property type="entry name" value="KRUPPEL-LIKE FACTOR 15"/>
    <property type="match status" value="1"/>
</dbReference>
<dbReference type="PROSITE" id="PS00028">
    <property type="entry name" value="ZINC_FINGER_C2H2_1"/>
    <property type="match status" value="4"/>
</dbReference>
<evidence type="ECO:0000313" key="8">
    <source>
        <dbReference type="EMBL" id="WFC98404.1"/>
    </source>
</evidence>
<evidence type="ECO:0000256" key="2">
    <source>
        <dbReference type="ARBA" id="ARBA00022737"/>
    </source>
</evidence>
<feature type="domain" description="C2H2-type" evidence="7">
    <location>
        <begin position="42"/>
        <end position="71"/>
    </location>
</feature>
<dbReference type="EMBL" id="CP119943">
    <property type="protein sequence ID" value="WFC98404.1"/>
    <property type="molecule type" value="Genomic_DNA"/>
</dbReference>
<dbReference type="AlphaFoldDB" id="A0AAJ5YQ33"/>
<keyword evidence="3 5" id="KW-0863">Zinc-finger</keyword>
<dbReference type="PROSITE" id="PS50157">
    <property type="entry name" value="ZINC_FINGER_C2H2_2"/>
    <property type="match status" value="4"/>
</dbReference>
<evidence type="ECO:0000256" key="3">
    <source>
        <dbReference type="ARBA" id="ARBA00022771"/>
    </source>
</evidence>
<evidence type="ECO:0000256" key="4">
    <source>
        <dbReference type="ARBA" id="ARBA00022833"/>
    </source>
</evidence>
<dbReference type="Proteomes" id="UP001219567">
    <property type="component" value="Chromosome 1"/>
</dbReference>
<protein>
    <recommendedName>
        <fullName evidence="7">C2H2-type domain-containing protein</fullName>
    </recommendedName>
</protein>
<dbReference type="SUPFAM" id="SSF57667">
    <property type="entry name" value="beta-beta-alpha zinc fingers"/>
    <property type="match status" value="2"/>
</dbReference>
<proteinExistence type="predicted"/>
<dbReference type="FunFam" id="3.30.160.60:FF:000125">
    <property type="entry name" value="Putative zinc finger protein 143"/>
    <property type="match status" value="2"/>
</dbReference>